<dbReference type="EMBL" id="CP058909">
    <property type="protein sequence ID" value="QLH84661.1"/>
    <property type="molecule type" value="Genomic_DNA"/>
</dbReference>
<sequence length="191" mass="20576">MKRNWRLVVGGIAVLLILLVGLGLGVVAVESGTTVESTVVTSQAGNVTATGSDLVFHVDGDSRFAAGVSERLEARLADEGYAVRTVESLDADYESPVLVVNVTRAEIDSGMVAHNATLEVETYYATDWNRTTYEAARESGSVELRGRDTAVVEGEFRIRDRTRGLPGRYLGQLTGEIVDAVAESFRADLPR</sequence>
<keyword evidence="2" id="KW-1185">Reference proteome</keyword>
<dbReference type="KEGG" id="hpel:HZS54_24795"/>
<evidence type="ECO:0000313" key="2">
    <source>
        <dbReference type="Proteomes" id="UP000509346"/>
    </source>
</evidence>
<dbReference type="Proteomes" id="UP000509346">
    <property type="component" value="Chromosome"/>
</dbReference>
<gene>
    <name evidence="1" type="ORF">HZS54_24795</name>
</gene>
<proteinExistence type="predicted"/>
<dbReference type="RefSeq" id="WP_179919740.1">
    <property type="nucleotide sequence ID" value="NZ_CP058909.1"/>
</dbReference>
<reference evidence="1 2" key="1">
    <citation type="submission" date="2020-07" db="EMBL/GenBank/DDBJ databases">
        <title>Halosimplex litoreum sp. nov. and Halosimplex rubrum sp. nov., isolated from different salt environments.</title>
        <authorList>
            <person name="Cui H."/>
        </authorList>
    </citation>
    <scope>NUCLEOTIDE SEQUENCE [LARGE SCALE GENOMIC DNA]</scope>
    <source>
        <strain evidence="1 2">R2</strain>
    </source>
</reference>
<accession>A0A7D5PC16</accession>
<organism evidence="1 2">
    <name type="scientific">Halosimplex pelagicum</name>
    <dbReference type="NCBI Taxonomy" id="869886"/>
    <lineage>
        <taxon>Archaea</taxon>
        <taxon>Methanobacteriati</taxon>
        <taxon>Methanobacteriota</taxon>
        <taxon>Stenosarchaea group</taxon>
        <taxon>Halobacteria</taxon>
        <taxon>Halobacteriales</taxon>
        <taxon>Haloarculaceae</taxon>
        <taxon>Halosimplex</taxon>
    </lineage>
</organism>
<evidence type="ECO:0000313" key="1">
    <source>
        <dbReference type="EMBL" id="QLH84661.1"/>
    </source>
</evidence>
<dbReference type="GeneID" id="56085882"/>
<dbReference type="AlphaFoldDB" id="A0A7D5PC16"/>
<name>A0A7D5PC16_9EURY</name>
<protein>
    <submittedName>
        <fullName evidence="1">Uncharacterized protein</fullName>
    </submittedName>
</protein>